<comment type="caution">
    <text evidence="1">The sequence shown here is derived from an EMBL/GenBank/DDBJ whole genome shotgun (WGS) entry which is preliminary data.</text>
</comment>
<sequence>MTRMTVTPLVTSADLRTGGLRLAIDVRSVASLGAPVLGNEWLHLQRWRRRGDGGLGGSGDFVSLVRH</sequence>
<accession>A0AAV7WA85</accession>
<evidence type="ECO:0000313" key="1">
    <source>
        <dbReference type="EMBL" id="KAJ1209453.1"/>
    </source>
</evidence>
<evidence type="ECO:0000313" key="2">
    <source>
        <dbReference type="Proteomes" id="UP001066276"/>
    </source>
</evidence>
<organism evidence="1 2">
    <name type="scientific">Pleurodeles waltl</name>
    <name type="common">Iberian ribbed newt</name>
    <dbReference type="NCBI Taxonomy" id="8319"/>
    <lineage>
        <taxon>Eukaryota</taxon>
        <taxon>Metazoa</taxon>
        <taxon>Chordata</taxon>
        <taxon>Craniata</taxon>
        <taxon>Vertebrata</taxon>
        <taxon>Euteleostomi</taxon>
        <taxon>Amphibia</taxon>
        <taxon>Batrachia</taxon>
        <taxon>Caudata</taxon>
        <taxon>Salamandroidea</taxon>
        <taxon>Salamandridae</taxon>
        <taxon>Pleurodelinae</taxon>
        <taxon>Pleurodeles</taxon>
    </lineage>
</organism>
<proteinExistence type="predicted"/>
<keyword evidence="2" id="KW-1185">Reference proteome</keyword>
<dbReference type="AlphaFoldDB" id="A0AAV7WA85"/>
<reference evidence="1" key="1">
    <citation type="journal article" date="2022" name="bioRxiv">
        <title>Sequencing and chromosome-scale assembly of the giantPleurodeles waltlgenome.</title>
        <authorList>
            <person name="Brown T."/>
            <person name="Elewa A."/>
            <person name="Iarovenko S."/>
            <person name="Subramanian E."/>
            <person name="Araus A.J."/>
            <person name="Petzold A."/>
            <person name="Susuki M."/>
            <person name="Suzuki K.-i.T."/>
            <person name="Hayashi T."/>
            <person name="Toyoda A."/>
            <person name="Oliveira C."/>
            <person name="Osipova E."/>
            <person name="Leigh N.D."/>
            <person name="Simon A."/>
            <person name="Yun M.H."/>
        </authorList>
    </citation>
    <scope>NUCLEOTIDE SEQUENCE</scope>
    <source>
        <strain evidence="1">20211129_DDA</strain>
        <tissue evidence="1">Liver</tissue>
    </source>
</reference>
<gene>
    <name evidence="1" type="ORF">NDU88_004831</name>
</gene>
<dbReference type="Proteomes" id="UP001066276">
    <property type="component" value="Chromosome 1_2"/>
</dbReference>
<protein>
    <submittedName>
        <fullName evidence="1">Uncharacterized protein</fullName>
    </submittedName>
</protein>
<dbReference type="EMBL" id="JANPWB010000002">
    <property type="protein sequence ID" value="KAJ1209453.1"/>
    <property type="molecule type" value="Genomic_DNA"/>
</dbReference>
<name>A0AAV7WA85_PLEWA</name>